<gene>
    <name evidence="1" type="ORF">ABSL23_00405</name>
</gene>
<dbReference type="InterPro" id="IPR012347">
    <property type="entry name" value="Ferritin-like"/>
</dbReference>
<dbReference type="EMBL" id="CP159203">
    <property type="protein sequence ID" value="XCF15106.1"/>
    <property type="molecule type" value="Genomic_DNA"/>
</dbReference>
<reference evidence="1" key="1">
    <citation type="submission" date="2024-06" db="EMBL/GenBank/DDBJ databases">
        <title>Genome Sequence of an extremely halophilic archaeon isolated from Permian era halite, Salado Formation, Carlsbad, New Mexico: Halobacterium sp. strain NMX12-1.</title>
        <authorList>
            <person name="Sotoa L."/>
            <person name="DasSarma P."/>
            <person name="Anton B.P."/>
            <person name="Vincze T."/>
            <person name="Verma I."/>
            <person name="Eralp B."/>
            <person name="Powers D.W."/>
            <person name="Dozier B.L."/>
            <person name="Roberts R.J."/>
            <person name="DasSarma S."/>
        </authorList>
    </citation>
    <scope>NUCLEOTIDE SEQUENCE</scope>
    <source>
        <strain evidence="1">NMX12-1</strain>
        <plasmid evidence="1">pNMX12-1_234</plasmid>
    </source>
</reference>
<geneLocation type="plasmid" evidence="1">
    <name>pNMX12-1_234</name>
</geneLocation>
<dbReference type="Gene3D" id="1.20.1260.10">
    <property type="match status" value="1"/>
</dbReference>
<evidence type="ECO:0000313" key="1">
    <source>
        <dbReference type="EMBL" id="XCF15106.1"/>
    </source>
</evidence>
<dbReference type="SUPFAM" id="SSF47240">
    <property type="entry name" value="Ferritin-like"/>
    <property type="match status" value="1"/>
</dbReference>
<dbReference type="RefSeq" id="WP_353633221.1">
    <property type="nucleotide sequence ID" value="NZ_CP159203.1"/>
</dbReference>
<proteinExistence type="predicted"/>
<dbReference type="AlphaFoldDB" id="A0AAU8C8N1"/>
<dbReference type="InterPro" id="IPR009078">
    <property type="entry name" value="Ferritin-like_SF"/>
</dbReference>
<sequence length="66" mass="7497">MSLENGVEKYTALAEMSREHVELDESLGDFATTQLLRELVVDVEADNTELEHYLKYDSLAFESATE</sequence>
<dbReference type="KEGG" id="hanx:ABSL23_00405"/>
<keyword evidence="1" id="KW-0614">Plasmid</keyword>
<protein>
    <submittedName>
        <fullName evidence="1">Uncharacterized protein</fullName>
    </submittedName>
</protein>
<name>A0AAU8C8N1_9EURY</name>
<organism evidence="1">
    <name type="scientific">Halobacterium sp. NMX12-1</name>
    <dbReference type="NCBI Taxonomy" id="3166650"/>
    <lineage>
        <taxon>Archaea</taxon>
        <taxon>Methanobacteriati</taxon>
        <taxon>Methanobacteriota</taxon>
        <taxon>Stenosarchaea group</taxon>
        <taxon>Halobacteria</taxon>
        <taxon>Halobacteriales</taxon>
        <taxon>Halobacteriaceae</taxon>
        <taxon>Halobacterium</taxon>
    </lineage>
</organism>
<dbReference type="GeneID" id="91107565"/>
<accession>A0AAU8C8N1</accession>